<dbReference type="AlphaFoldDB" id="C0MBB2"/>
<evidence type="ECO:0000313" key="2">
    <source>
        <dbReference type="Proteomes" id="UP000001365"/>
    </source>
</evidence>
<sequence length="157" mass="17755">MMILAIDPSSNRIETSTTGIVLLDNARLVDYWVVPFGAENFKKWFKDIGRTLEFDTVVVEKFEVRDNDYSRDNSVVETISAIELCYPDLVLQRNAGYQTDIPNGLLKALGLWSFDKSHHNDVRAAARLGLFWAQRNDIEEVIVDIGNRITQMASGSS</sequence>
<dbReference type="HOGENOM" id="CLU_1642830_0_0_9"/>
<protein>
    <submittedName>
        <fullName evidence="1">Hypothetical phage protein</fullName>
    </submittedName>
</protein>
<dbReference type="KEGG" id="seu:SEQ_0799"/>
<proteinExistence type="predicted"/>
<organism evidence="1 2">
    <name type="scientific">Streptococcus equi subsp. equi (strain 4047)</name>
    <dbReference type="NCBI Taxonomy" id="553482"/>
    <lineage>
        <taxon>Bacteria</taxon>
        <taxon>Bacillati</taxon>
        <taxon>Bacillota</taxon>
        <taxon>Bacilli</taxon>
        <taxon>Lactobacillales</taxon>
        <taxon>Streptococcaceae</taxon>
        <taxon>Streptococcus</taxon>
    </lineage>
</organism>
<dbReference type="Proteomes" id="UP000001365">
    <property type="component" value="Chromosome"/>
</dbReference>
<dbReference type="EMBL" id="FM204883">
    <property type="protein sequence ID" value="CAW93229.1"/>
    <property type="molecule type" value="Genomic_DNA"/>
</dbReference>
<dbReference type="OrthoDB" id="2221151at2"/>
<reference evidence="1 2" key="1">
    <citation type="journal article" date="2009" name="PLoS Pathog.">
        <title>Genomic evidence for the evolution of Streptococcus equi: host restriction, increased virulence, and genetic exchange with human pathogens.</title>
        <authorList>
            <person name="Holden M.T.G."/>
            <person name="Heather Z."/>
            <person name="Paillot R."/>
            <person name="Steward K.F."/>
            <person name="Webb K."/>
            <person name="Ainslie F."/>
            <person name="Jourdan T."/>
            <person name="Bason N.C."/>
            <person name="Holroyd N.E."/>
            <person name="Mungall K."/>
            <person name="Quail M.A."/>
            <person name="Sanders M."/>
            <person name="Simmonds M."/>
            <person name="Willey D."/>
            <person name="Brooks K."/>
            <person name="Aanensen D.M."/>
            <person name="Spratt B.G."/>
            <person name="Jolley K.A."/>
            <person name="Maiden M.C.J."/>
            <person name="Kehoe M."/>
            <person name="Chanter N."/>
            <person name="Bentley S.D."/>
            <person name="Robinson C."/>
            <person name="Maskell D.J."/>
            <person name="Parkhill J."/>
            <person name="Waller A.S."/>
        </authorList>
    </citation>
    <scope>NUCLEOTIDE SEQUENCE [LARGE SCALE GENOMIC DNA]</scope>
    <source>
        <strain evidence="1 2">4047</strain>
    </source>
</reference>
<gene>
    <name evidence="1" type="ordered locus">SEQ_0799</name>
</gene>
<name>C0MBB2_STRE4</name>
<evidence type="ECO:0000313" key="1">
    <source>
        <dbReference type="EMBL" id="CAW93229.1"/>
    </source>
</evidence>
<dbReference type="RefSeq" id="WP_012679299.1">
    <property type="nucleotide sequence ID" value="NC_012471.1"/>
</dbReference>
<accession>C0MBB2</accession>